<evidence type="ECO:0000313" key="2">
    <source>
        <dbReference type="EMBL" id="SCW03678.1"/>
    </source>
</evidence>
<proteinExistence type="predicted"/>
<protein>
    <submittedName>
        <fullName evidence="2">LAFE_0G15764g1_1</fullName>
    </submittedName>
</protein>
<feature type="signal peptide" evidence="1">
    <location>
        <begin position="1"/>
        <end position="16"/>
    </location>
</feature>
<keyword evidence="1" id="KW-0732">Signal</keyword>
<dbReference type="STRING" id="4955.A0A1G4MIM5"/>
<dbReference type="OMA" id="SFIQKNW"/>
<accession>A0A1G4MIM5</accession>
<reference evidence="2 3" key="1">
    <citation type="submission" date="2016-03" db="EMBL/GenBank/DDBJ databases">
        <authorList>
            <person name="Devillers H."/>
        </authorList>
    </citation>
    <scope>NUCLEOTIDE SEQUENCE [LARGE SCALE GENOMIC DNA]</scope>
    <source>
        <strain evidence="2">CBS 6772</strain>
    </source>
</reference>
<dbReference type="AlphaFoldDB" id="A0A1G4MIM5"/>
<sequence>MRALYLLLLFSTAVFAGEIRVLLFAQKLGEQDKAPFATLVYDQSSSQFEIVDVNENLEENSYCIGAEFDGNYYSCFSYIKVKYPLHYDLFIDTRHDSHLLYKLSLKPNLSAKGINPVLREPVAGPEASAIKLKKVTKTYEDKKSKLGSPAASFEEDIEPDERTFVQKNWKYMLIGLVLYTVISGNNGGSTASQQ</sequence>
<evidence type="ECO:0000313" key="3">
    <source>
        <dbReference type="Proteomes" id="UP000190831"/>
    </source>
</evidence>
<dbReference type="OrthoDB" id="1894652at2759"/>
<dbReference type="Proteomes" id="UP000190831">
    <property type="component" value="Chromosome G"/>
</dbReference>
<organism evidence="2 3">
    <name type="scientific">Lachancea fermentati</name>
    <name type="common">Zygosaccharomyces fermentati</name>
    <dbReference type="NCBI Taxonomy" id="4955"/>
    <lineage>
        <taxon>Eukaryota</taxon>
        <taxon>Fungi</taxon>
        <taxon>Dikarya</taxon>
        <taxon>Ascomycota</taxon>
        <taxon>Saccharomycotina</taxon>
        <taxon>Saccharomycetes</taxon>
        <taxon>Saccharomycetales</taxon>
        <taxon>Saccharomycetaceae</taxon>
        <taxon>Lachancea</taxon>
    </lineage>
</organism>
<gene>
    <name evidence="2" type="ORF">LAFE_0G15764G</name>
</gene>
<feature type="chain" id="PRO_5009237370" evidence="1">
    <location>
        <begin position="17"/>
        <end position="194"/>
    </location>
</feature>
<dbReference type="EMBL" id="LT598486">
    <property type="protein sequence ID" value="SCW03678.1"/>
    <property type="molecule type" value="Genomic_DNA"/>
</dbReference>
<keyword evidence="3" id="KW-1185">Reference proteome</keyword>
<name>A0A1G4MIM5_LACFM</name>
<dbReference type="Pfam" id="PF21203">
    <property type="entry name" value="ECM10"/>
    <property type="match status" value="1"/>
</dbReference>
<evidence type="ECO:0000256" key="1">
    <source>
        <dbReference type="SAM" id="SignalP"/>
    </source>
</evidence>